<comment type="similarity">
    <text evidence="18">Belongs to the peroxidase family. Classical plant (class III) peroxidase subfamily.</text>
</comment>
<feature type="disulfide bond" evidence="17">
    <location>
        <begin position="35"/>
        <end position="115"/>
    </location>
</feature>
<evidence type="ECO:0000256" key="5">
    <source>
        <dbReference type="ARBA" id="ARBA00022525"/>
    </source>
</evidence>
<comment type="subcellular location">
    <subcellularLocation>
        <location evidence="18">Secreted</location>
    </subcellularLocation>
</comment>
<feature type="disulfide bond" evidence="17">
    <location>
        <begin position="121"/>
        <end position="320"/>
    </location>
</feature>
<feature type="binding site" evidence="15">
    <location>
        <position position="70"/>
    </location>
    <ligand>
        <name>Ca(2+)</name>
        <dbReference type="ChEBI" id="CHEBI:29108"/>
        <label>1</label>
    </ligand>
</feature>
<evidence type="ECO:0000256" key="18">
    <source>
        <dbReference type="RuleBase" id="RU362060"/>
    </source>
</evidence>
<dbReference type="EC" id="1.11.1.7" evidence="4 18"/>
<feature type="active site" description="Proton acceptor" evidence="13">
    <location>
        <position position="66"/>
    </location>
</feature>
<feature type="binding site" evidence="15">
    <location>
        <position position="253"/>
    </location>
    <ligand>
        <name>Ca(2+)</name>
        <dbReference type="ChEBI" id="CHEBI:29108"/>
        <label>2</label>
    </ligand>
</feature>
<keyword evidence="5 18" id="KW-0964">Secreted</keyword>
<keyword evidence="10 15" id="KW-0408">Iron</keyword>
<dbReference type="Pfam" id="PF00141">
    <property type="entry name" value="peroxidase"/>
    <property type="match status" value="1"/>
</dbReference>
<dbReference type="GO" id="GO:0140825">
    <property type="term" value="F:lactoperoxidase activity"/>
    <property type="evidence" value="ECO:0007669"/>
    <property type="project" value="UniProtKB-EC"/>
</dbReference>
<protein>
    <recommendedName>
        <fullName evidence="4 18">Peroxidase</fullName>
        <ecNumber evidence="4 18">1.11.1.7</ecNumber>
    </recommendedName>
</protein>
<dbReference type="Gene3D" id="1.10.420.10">
    <property type="entry name" value="Peroxidase, domain 2"/>
    <property type="match status" value="1"/>
</dbReference>
<dbReference type="PROSITE" id="PS00436">
    <property type="entry name" value="PEROXIDASE_2"/>
    <property type="match status" value="1"/>
</dbReference>
<evidence type="ECO:0000256" key="2">
    <source>
        <dbReference type="ARBA" id="ARBA00002322"/>
    </source>
</evidence>
<feature type="binding site" evidence="15">
    <location>
        <position position="194"/>
    </location>
    <ligand>
        <name>Ca(2+)</name>
        <dbReference type="ChEBI" id="CHEBI:29108"/>
        <label>2</label>
    </ligand>
</feature>
<comment type="cofactor">
    <cofactor evidence="15 18">
        <name>Ca(2+)</name>
        <dbReference type="ChEBI" id="CHEBI:29108"/>
    </cofactor>
    <text evidence="15 18">Binds 2 calcium ions per subunit.</text>
</comment>
<feature type="binding site" evidence="15">
    <location>
        <position position="248"/>
    </location>
    <ligand>
        <name>Ca(2+)</name>
        <dbReference type="ChEBI" id="CHEBI:29108"/>
        <label>2</label>
    </ligand>
</feature>
<feature type="binding site" evidence="15">
    <location>
        <position position="76"/>
    </location>
    <ligand>
        <name>Ca(2+)</name>
        <dbReference type="ChEBI" id="CHEBI:29108"/>
        <label>1</label>
    </ligand>
</feature>
<dbReference type="Gene3D" id="1.10.520.10">
    <property type="match status" value="1"/>
</dbReference>
<dbReference type="GO" id="GO:0042744">
    <property type="term" value="P:hydrogen peroxide catabolic process"/>
    <property type="evidence" value="ECO:0007669"/>
    <property type="project" value="UniProtKB-KW"/>
</dbReference>
<keyword evidence="9 18" id="KW-0560">Oxidoreductase</keyword>
<evidence type="ECO:0000256" key="3">
    <source>
        <dbReference type="ARBA" id="ARBA00006873"/>
    </source>
</evidence>
<evidence type="ECO:0000256" key="10">
    <source>
        <dbReference type="ARBA" id="ARBA00023004"/>
    </source>
</evidence>
<dbReference type="GO" id="GO:0006979">
    <property type="term" value="P:response to oxidative stress"/>
    <property type="evidence" value="ECO:0007669"/>
    <property type="project" value="UniProtKB-UniRule"/>
</dbReference>
<keyword evidence="7 18" id="KW-0349">Heme</keyword>
<dbReference type="InterPro" id="IPR002016">
    <property type="entry name" value="Haem_peroxidase"/>
</dbReference>
<feature type="binding site" evidence="15">
    <location>
        <position position="74"/>
    </location>
    <ligand>
        <name>Ca(2+)</name>
        <dbReference type="ChEBI" id="CHEBI:29108"/>
        <label>1</label>
    </ligand>
</feature>
<dbReference type="PRINTS" id="PR00461">
    <property type="entry name" value="PLPEROXIDASE"/>
</dbReference>
<dbReference type="CDD" id="cd00693">
    <property type="entry name" value="secretory_peroxidase"/>
    <property type="match status" value="1"/>
</dbReference>
<comment type="cofactor">
    <cofactor evidence="15 18">
        <name>heme b</name>
        <dbReference type="ChEBI" id="CHEBI:60344"/>
    </cofactor>
    <text evidence="15 18">Binds 1 heme b (iron(II)-protoporphyrin IX) group per subunit.</text>
</comment>
<keyword evidence="12 18" id="KW-0376">Hydrogen peroxide</keyword>
<dbReference type="PRINTS" id="PR00458">
    <property type="entry name" value="PEROXIDASE"/>
</dbReference>
<dbReference type="InterPro" id="IPR000823">
    <property type="entry name" value="Peroxidase_pln"/>
</dbReference>
<feature type="binding site" evidence="15">
    <location>
        <position position="245"/>
    </location>
    <ligand>
        <name>Ca(2+)</name>
        <dbReference type="ChEBI" id="CHEBI:29108"/>
        <label>2</label>
    </ligand>
</feature>
<evidence type="ECO:0000256" key="14">
    <source>
        <dbReference type="PIRSR" id="PIRSR600823-2"/>
    </source>
</evidence>
<dbReference type="EMBL" id="JBDFQZ010000013">
    <property type="protein sequence ID" value="KAK9669894.1"/>
    <property type="molecule type" value="Genomic_DNA"/>
</dbReference>
<keyword evidence="8 15" id="KW-0479">Metal-binding</keyword>
<sequence length="325" mass="35528">MEKKCAIFCTLVLLVLCTEYVSAGELKNNFYEKSCPNLEAIVGGAVTDKYRQTFVAAPATLRLFFHDCFVEGCDASVMIISPNGDAEADAPNNLSLGGEGFDTVIKAKKAVEAECPGVVSCADILTLATRDVVYLSGGPYYTVELGRRDGVISKASTVQNNLPDPGFNYEQLKAMFAKNNLNEVDLVTLSGAHTIGSSHCNHITKRLYNFSPSNPIDPTLNPTYAQQLMQVCPLNANPNVVAVMDPATPRTFDNLYYQNLVQGKGLFNSDQVLFSSPKSRRTVEEFARNMSSFSSRFIKTITKLGRVGVKTSTGEIRRDCTRINS</sequence>
<feature type="disulfide bond" evidence="17">
    <location>
        <begin position="200"/>
        <end position="232"/>
    </location>
</feature>
<proteinExistence type="inferred from homology"/>
<evidence type="ECO:0000256" key="9">
    <source>
        <dbReference type="ARBA" id="ARBA00023002"/>
    </source>
</evidence>
<dbReference type="Proteomes" id="UP001443914">
    <property type="component" value="Unassembled WGS sequence"/>
</dbReference>
<gene>
    <name evidence="20" type="ORF">RND81_13G161800</name>
</gene>
<comment type="caution">
    <text evidence="20">The sequence shown here is derived from an EMBL/GenBank/DDBJ whole genome shotgun (WGS) entry which is preliminary data.</text>
</comment>
<reference evidence="20" key="1">
    <citation type="submission" date="2024-03" db="EMBL/GenBank/DDBJ databases">
        <title>WGS assembly of Saponaria officinalis var. Norfolk2.</title>
        <authorList>
            <person name="Jenkins J."/>
            <person name="Shu S."/>
            <person name="Grimwood J."/>
            <person name="Barry K."/>
            <person name="Goodstein D."/>
            <person name="Schmutz J."/>
            <person name="Leebens-Mack J."/>
            <person name="Osbourn A."/>
        </authorList>
    </citation>
    <scope>NUCLEOTIDE SEQUENCE [LARGE SCALE GENOMIC DNA]</scope>
    <source>
        <strain evidence="20">JIC</strain>
    </source>
</reference>
<name>A0AAW1H400_SAPOF</name>
<feature type="site" description="Transition state stabilizer" evidence="16">
    <location>
        <position position="62"/>
    </location>
</feature>
<dbReference type="FunFam" id="1.10.420.10:FF:000001">
    <property type="entry name" value="Peroxidase"/>
    <property type="match status" value="1"/>
</dbReference>
<feature type="domain" description="Plant heme peroxidase family profile" evidence="19">
    <location>
        <begin position="25"/>
        <end position="324"/>
    </location>
</feature>
<feature type="binding site" description="axial binding residue" evidence="15">
    <location>
        <position position="193"/>
    </location>
    <ligand>
        <name>heme b</name>
        <dbReference type="ChEBI" id="CHEBI:60344"/>
    </ligand>
    <ligandPart>
        <name>Fe</name>
        <dbReference type="ChEBI" id="CHEBI:18248"/>
    </ligandPart>
</feature>
<evidence type="ECO:0000256" key="4">
    <source>
        <dbReference type="ARBA" id="ARBA00012313"/>
    </source>
</evidence>
<evidence type="ECO:0000256" key="17">
    <source>
        <dbReference type="PIRSR" id="PIRSR600823-5"/>
    </source>
</evidence>
<accession>A0AAW1H400</accession>
<evidence type="ECO:0000256" key="1">
    <source>
        <dbReference type="ARBA" id="ARBA00000189"/>
    </source>
</evidence>
<evidence type="ECO:0000256" key="6">
    <source>
        <dbReference type="ARBA" id="ARBA00022559"/>
    </source>
</evidence>
<feature type="binding site" evidence="15">
    <location>
        <position position="87"/>
    </location>
    <ligand>
        <name>Ca(2+)</name>
        <dbReference type="ChEBI" id="CHEBI:29108"/>
        <label>1</label>
    </ligand>
</feature>
<dbReference type="PANTHER" id="PTHR31517:SF51">
    <property type="entry name" value="PEROXIDASE 55"/>
    <property type="match status" value="1"/>
</dbReference>
<dbReference type="FunFam" id="1.10.520.10:FF:000008">
    <property type="entry name" value="Peroxidase"/>
    <property type="match status" value="1"/>
</dbReference>
<dbReference type="SUPFAM" id="SSF48113">
    <property type="entry name" value="Heme-dependent peroxidases"/>
    <property type="match status" value="1"/>
</dbReference>
<keyword evidence="6 18" id="KW-0575">Peroxidase</keyword>
<comment type="catalytic activity">
    <reaction evidence="1 18">
        <text>2 a phenolic donor + H2O2 = 2 a phenolic radical donor + 2 H2O</text>
        <dbReference type="Rhea" id="RHEA:56136"/>
        <dbReference type="ChEBI" id="CHEBI:15377"/>
        <dbReference type="ChEBI" id="CHEBI:16240"/>
        <dbReference type="ChEBI" id="CHEBI:139520"/>
        <dbReference type="ChEBI" id="CHEBI:139521"/>
        <dbReference type="EC" id="1.11.1.7"/>
    </reaction>
</comment>
<dbReference type="InterPro" id="IPR010255">
    <property type="entry name" value="Haem_peroxidase_sf"/>
</dbReference>
<evidence type="ECO:0000313" key="21">
    <source>
        <dbReference type="Proteomes" id="UP001443914"/>
    </source>
</evidence>
<keyword evidence="18" id="KW-0732">Signal</keyword>
<evidence type="ECO:0000259" key="19">
    <source>
        <dbReference type="PROSITE" id="PS50873"/>
    </source>
</evidence>
<evidence type="ECO:0000256" key="13">
    <source>
        <dbReference type="PIRSR" id="PIRSR600823-1"/>
    </source>
</evidence>
<keyword evidence="15 18" id="KW-0106">Calcium</keyword>
<feature type="binding site" evidence="14">
    <location>
        <position position="163"/>
    </location>
    <ligand>
        <name>substrate</name>
    </ligand>
</feature>
<evidence type="ECO:0000256" key="7">
    <source>
        <dbReference type="ARBA" id="ARBA00022617"/>
    </source>
</evidence>
<dbReference type="InterPro" id="IPR019794">
    <property type="entry name" value="Peroxidases_AS"/>
</dbReference>
<dbReference type="PROSITE" id="PS00435">
    <property type="entry name" value="PEROXIDASE_1"/>
    <property type="match status" value="1"/>
</dbReference>
<feature type="chain" id="PRO_5043108494" description="Peroxidase" evidence="18">
    <location>
        <begin position="24"/>
        <end position="325"/>
    </location>
</feature>
<feature type="signal peptide" evidence="18">
    <location>
        <begin position="1"/>
        <end position="23"/>
    </location>
</feature>
<keyword evidence="21" id="KW-1185">Reference proteome</keyword>
<evidence type="ECO:0000256" key="8">
    <source>
        <dbReference type="ARBA" id="ARBA00022723"/>
    </source>
</evidence>
<evidence type="ECO:0000256" key="16">
    <source>
        <dbReference type="PIRSR" id="PIRSR600823-4"/>
    </source>
</evidence>
<organism evidence="20 21">
    <name type="scientific">Saponaria officinalis</name>
    <name type="common">Common soapwort</name>
    <name type="synonym">Lychnis saponaria</name>
    <dbReference type="NCBI Taxonomy" id="3572"/>
    <lineage>
        <taxon>Eukaryota</taxon>
        <taxon>Viridiplantae</taxon>
        <taxon>Streptophyta</taxon>
        <taxon>Embryophyta</taxon>
        <taxon>Tracheophyta</taxon>
        <taxon>Spermatophyta</taxon>
        <taxon>Magnoliopsida</taxon>
        <taxon>eudicotyledons</taxon>
        <taxon>Gunneridae</taxon>
        <taxon>Pentapetalae</taxon>
        <taxon>Caryophyllales</taxon>
        <taxon>Caryophyllaceae</taxon>
        <taxon>Caryophylleae</taxon>
        <taxon>Saponaria</taxon>
    </lineage>
</organism>
<dbReference type="PANTHER" id="PTHR31517">
    <property type="match status" value="1"/>
</dbReference>
<feature type="binding site" evidence="15">
    <location>
        <position position="72"/>
    </location>
    <ligand>
        <name>Ca(2+)</name>
        <dbReference type="ChEBI" id="CHEBI:29108"/>
        <label>1</label>
    </ligand>
</feature>
<feature type="binding site" evidence="15">
    <location>
        <position position="67"/>
    </location>
    <ligand>
        <name>Ca(2+)</name>
        <dbReference type="ChEBI" id="CHEBI:29108"/>
        <label>1</label>
    </ligand>
</feature>
<comment type="similarity">
    <text evidence="3">Belongs to the peroxidase family. Ascorbate peroxidase subfamily.</text>
</comment>
<comment type="function">
    <text evidence="2">Removal of H(2)O(2), oxidation of toxic reductants, biosynthesis and degradation of lignin, suberization, auxin catabolism, response to environmental stresses such as wounding, pathogen attack and oxidative stress. These functions might be dependent on each isozyme/isoform in each plant tissue.</text>
</comment>
<dbReference type="GO" id="GO:0046872">
    <property type="term" value="F:metal ion binding"/>
    <property type="evidence" value="ECO:0007669"/>
    <property type="project" value="UniProtKB-UniRule"/>
</dbReference>
<evidence type="ECO:0000256" key="15">
    <source>
        <dbReference type="PIRSR" id="PIRSR600823-3"/>
    </source>
</evidence>
<dbReference type="InterPro" id="IPR033905">
    <property type="entry name" value="Secretory_peroxidase"/>
</dbReference>
<dbReference type="PROSITE" id="PS50873">
    <property type="entry name" value="PEROXIDASE_4"/>
    <property type="match status" value="1"/>
</dbReference>
<evidence type="ECO:0000256" key="12">
    <source>
        <dbReference type="ARBA" id="ARBA00023324"/>
    </source>
</evidence>
<dbReference type="AlphaFoldDB" id="A0AAW1H400"/>
<evidence type="ECO:0000256" key="11">
    <source>
        <dbReference type="ARBA" id="ARBA00023157"/>
    </source>
</evidence>
<dbReference type="GO" id="GO:0020037">
    <property type="term" value="F:heme binding"/>
    <property type="evidence" value="ECO:0007669"/>
    <property type="project" value="UniProtKB-UniRule"/>
</dbReference>
<dbReference type="InterPro" id="IPR019793">
    <property type="entry name" value="Peroxidases_heam-ligand_BS"/>
</dbReference>
<dbReference type="GO" id="GO:0005576">
    <property type="term" value="C:extracellular region"/>
    <property type="evidence" value="ECO:0007669"/>
    <property type="project" value="UniProtKB-SubCell"/>
</dbReference>
<evidence type="ECO:0000313" key="20">
    <source>
        <dbReference type="EMBL" id="KAK9669894.1"/>
    </source>
</evidence>
<keyword evidence="11 17" id="KW-1015">Disulfide bond</keyword>
<feature type="disulfide bond" evidence="17">
    <location>
        <begin position="68"/>
        <end position="73"/>
    </location>
</feature>